<accession>A0ABY8CDL4</accession>
<evidence type="ECO:0000313" key="4">
    <source>
        <dbReference type="Proteomes" id="UP001218034"/>
    </source>
</evidence>
<dbReference type="Proteomes" id="UP001218034">
    <property type="component" value="Chromosome"/>
</dbReference>
<sequence>MDQDDVISQRELQQSMDAEVKRVSDLFRFLLKYKRHYQPSGVEFSGLRQYLPSDDASRIDWKISAGKPDLFVKQYEEEINMDAFIIVDCSSTMTFGTADKLKSEYAAIVAAALAYASLDAAIDVGFGIFGEEQLFLTPQGGMDRYHLFLKELTTLEYYGDSFDLEHALNETIGQIKEDTALFIVSDFIDVEGDWQTKMKLASMKFRHVMSIMVRDRTDYKMPEAGNIRFEAPGSGENMVVDTGKIKEEYEKEAAKQEEEIAERVEAGGSSFLKIDTRDSFSASFAEFFDENEGGW</sequence>
<keyword evidence="4" id="KW-1185">Reference proteome</keyword>
<gene>
    <name evidence="3" type="ORF">SVXNc_0244</name>
</gene>
<dbReference type="RefSeq" id="WP_347722143.1">
    <property type="nucleotide sequence ID" value="NZ_CP104395.1"/>
</dbReference>
<dbReference type="Pfam" id="PF01882">
    <property type="entry name" value="DUF58"/>
    <property type="match status" value="1"/>
</dbReference>
<dbReference type="EMBL" id="CP104395">
    <property type="protein sequence ID" value="WEL19272.1"/>
    <property type="molecule type" value="Genomic_DNA"/>
</dbReference>
<name>A0ABY8CDL4_9ARCH</name>
<proteinExistence type="predicted"/>
<evidence type="ECO:0000256" key="1">
    <source>
        <dbReference type="SAM" id="Coils"/>
    </source>
</evidence>
<reference evidence="3 4" key="1">
    <citation type="submission" date="2022-09" db="EMBL/GenBank/DDBJ databases">
        <title>Xylan utilization by haloarchaea-nanohaloarchaea associations.</title>
        <authorList>
            <person name="Yakimov M."/>
        </authorList>
    </citation>
    <scope>NUCLEOTIDE SEQUENCE [LARGE SCALE GENOMIC DNA]</scope>
    <source>
        <strain evidence="3 4">SVXNc</strain>
    </source>
</reference>
<protein>
    <submittedName>
        <fullName evidence="3">DUF58 family protein</fullName>
    </submittedName>
</protein>
<keyword evidence="1" id="KW-0175">Coiled coil</keyword>
<feature type="domain" description="DUF58" evidence="2">
    <location>
        <begin position="47"/>
        <end position="258"/>
    </location>
</feature>
<evidence type="ECO:0000313" key="3">
    <source>
        <dbReference type="EMBL" id="WEL19272.1"/>
    </source>
</evidence>
<dbReference type="SUPFAM" id="SSF53300">
    <property type="entry name" value="vWA-like"/>
    <property type="match status" value="1"/>
</dbReference>
<feature type="coiled-coil region" evidence="1">
    <location>
        <begin position="239"/>
        <end position="266"/>
    </location>
</feature>
<dbReference type="InterPro" id="IPR036465">
    <property type="entry name" value="vWFA_dom_sf"/>
</dbReference>
<evidence type="ECO:0000259" key="2">
    <source>
        <dbReference type="Pfam" id="PF01882"/>
    </source>
</evidence>
<dbReference type="InterPro" id="IPR002881">
    <property type="entry name" value="DUF58"/>
</dbReference>
<organism evidence="3 4">
    <name type="scientific">Candidatus Nanohalococcus occultus</name>
    <dbReference type="NCBI Taxonomy" id="2978047"/>
    <lineage>
        <taxon>Archaea</taxon>
        <taxon>Candidatus Nanohalarchaeota</taxon>
        <taxon>Candidatus Nanohalarchaeota incertae sedis</taxon>
        <taxon>Candidatus Nanohalococcus</taxon>
    </lineage>
</organism>
<dbReference type="GeneID" id="90589679"/>
<dbReference type="PANTHER" id="PTHR33608:SF6">
    <property type="entry name" value="BLL2464 PROTEIN"/>
    <property type="match status" value="1"/>
</dbReference>
<dbReference type="PANTHER" id="PTHR33608">
    <property type="entry name" value="BLL2464 PROTEIN"/>
    <property type="match status" value="1"/>
</dbReference>